<accession>A0A975L812</accession>
<keyword evidence="2" id="KW-1185">Reference proteome</keyword>
<gene>
    <name evidence="1" type="ORF">KGD82_15705</name>
</gene>
<sequence length="432" mass="45911">MTERLLPAISACLDWASEADPPPALEERDLALLLSVHRDTGAHEPGDWTVDDVHDVAAHLRDRDTLPDSLRDSWLAWCDHLVSSGGLRSAESPRRLRAAIERIGLTPGSARPPGHDPVDDAASPLLARLGFLEGTEPAPVLPYVPESRAELDARALACPPLHRAARLSAWVAPRRLLRPGTDHDELGAEETAQAARDLDRTPAEVRFLFSVARSAALVRTTYLHVLPGPAATAWAEDRPGAAADAWADALTTMVALPGAAPFLLLAELFLSGRAHTPAELVGACGPGALPGSEEPEQHVLRALEALADLGAVEGVGTGRYRSTGLGDHCAARHLRDSGVRVPVVPPLDGLDAKGLLDLLDRVRPVDVEVLLDRWLADRPPKEAARDLVDAGLPTVDDDPEAFVLAVAADPSAESVLARVGACPLRNTAVRAR</sequence>
<organism evidence="1 2">
    <name type="scientific">Nocardiopsis eucommiae</name>
    <dbReference type="NCBI Taxonomy" id="2831970"/>
    <lineage>
        <taxon>Bacteria</taxon>
        <taxon>Bacillati</taxon>
        <taxon>Actinomycetota</taxon>
        <taxon>Actinomycetes</taxon>
        <taxon>Streptosporangiales</taxon>
        <taxon>Nocardiopsidaceae</taxon>
        <taxon>Nocardiopsis</taxon>
    </lineage>
</organism>
<protein>
    <submittedName>
        <fullName evidence="1">Uncharacterized protein</fullName>
    </submittedName>
</protein>
<reference evidence="1" key="1">
    <citation type="submission" date="2021-05" db="EMBL/GenBank/DDBJ databases">
        <authorList>
            <person name="Kaiqin L."/>
            <person name="Jian G."/>
        </authorList>
    </citation>
    <scope>NUCLEOTIDE SEQUENCE</scope>
    <source>
        <strain evidence="1">HDS5</strain>
    </source>
</reference>
<evidence type="ECO:0000313" key="2">
    <source>
        <dbReference type="Proteomes" id="UP000682416"/>
    </source>
</evidence>
<name>A0A975L812_9ACTN</name>
<proteinExistence type="predicted"/>
<evidence type="ECO:0000313" key="1">
    <source>
        <dbReference type="EMBL" id="QVJ00238.1"/>
    </source>
</evidence>
<dbReference type="EMBL" id="CP074402">
    <property type="protein sequence ID" value="QVJ00238.1"/>
    <property type="molecule type" value="Genomic_DNA"/>
</dbReference>
<dbReference type="KEGG" id="nec:KGD82_15705"/>
<dbReference type="AlphaFoldDB" id="A0A975L812"/>
<dbReference type="Proteomes" id="UP000682416">
    <property type="component" value="Chromosome"/>
</dbReference>